<evidence type="ECO:0000259" key="10">
    <source>
        <dbReference type="Pfam" id="PF08532"/>
    </source>
</evidence>
<proteinExistence type="inferred from homology"/>
<keyword evidence="4" id="KW-0479">Metal-binding</keyword>
<dbReference type="GO" id="GO:0004565">
    <property type="term" value="F:beta-galactosidase activity"/>
    <property type="evidence" value="ECO:0007669"/>
    <property type="project" value="UniProtKB-EC"/>
</dbReference>
<organism evidence="11 12">
    <name type="scientific">Paenibacillus aestuarii</name>
    <dbReference type="NCBI Taxonomy" id="516965"/>
    <lineage>
        <taxon>Bacteria</taxon>
        <taxon>Bacillati</taxon>
        <taxon>Bacillota</taxon>
        <taxon>Bacilli</taxon>
        <taxon>Bacillales</taxon>
        <taxon>Paenibacillaceae</taxon>
        <taxon>Paenibacillus</taxon>
    </lineage>
</organism>
<evidence type="ECO:0000256" key="4">
    <source>
        <dbReference type="ARBA" id="ARBA00022723"/>
    </source>
</evidence>
<dbReference type="InterPro" id="IPR013738">
    <property type="entry name" value="Beta_galactosidase_Trimer"/>
</dbReference>
<feature type="domain" description="Glycoside hydrolase family 42 N-terminal" evidence="9">
    <location>
        <begin position="11"/>
        <end position="372"/>
    </location>
</feature>
<dbReference type="Proteomes" id="UP001596044">
    <property type="component" value="Unassembled WGS sequence"/>
</dbReference>
<gene>
    <name evidence="11" type="ORF">ACFPOG_11295</name>
</gene>
<evidence type="ECO:0000259" key="9">
    <source>
        <dbReference type="Pfam" id="PF02449"/>
    </source>
</evidence>
<comment type="catalytic activity">
    <reaction evidence="1 8">
        <text>Hydrolysis of terminal non-reducing beta-D-galactose residues in beta-D-galactosides.</text>
        <dbReference type="EC" id="3.2.1.23"/>
    </reaction>
</comment>
<feature type="domain" description="Beta-galactosidase trimerisation" evidence="10">
    <location>
        <begin position="388"/>
        <end position="594"/>
    </location>
</feature>
<dbReference type="EMBL" id="JBHSMJ010000012">
    <property type="protein sequence ID" value="MFC5448852.1"/>
    <property type="molecule type" value="Genomic_DNA"/>
</dbReference>
<evidence type="ECO:0000256" key="1">
    <source>
        <dbReference type="ARBA" id="ARBA00001412"/>
    </source>
</evidence>
<evidence type="ECO:0000256" key="7">
    <source>
        <dbReference type="ARBA" id="ARBA00023295"/>
    </source>
</evidence>
<comment type="caution">
    <text evidence="11">The sequence shown here is derived from an EMBL/GenBank/DDBJ whole genome shotgun (WGS) entry which is preliminary data.</text>
</comment>
<keyword evidence="12" id="KW-1185">Reference proteome</keyword>
<keyword evidence="5 8" id="KW-0378">Hydrolase</keyword>
<evidence type="ECO:0000313" key="12">
    <source>
        <dbReference type="Proteomes" id="UP001596044"/>
    </source>
</evidence>
<protein>
    <recommendedName>
        <fullName evidence="3 8">Beta-galactosidase</fullName>
        <shortName evidence="8">Beta-gal</shortName>
        <ecNumber evidence="3 8">3.2.1.23</ecNumber>
    </recommendedName>
</protein>
<accession>A0ABW0K7T9</accession>
<dbReference type="EC" id="3.2.1.23" evidence="3 8"/>
<dbReference type="PIRSF" id="PIRSF001084">
    <property type="entry name" value="B-galactosidase"/>
    <property type="match status" value="1"/>
</dbReference>
<dbReference type="PANTHER" id="PTHR36447">
    <property type="entry name" value="BETA-GALACTOSIDASE GANA"/>
    <property type="match status" value="1"/>
</dbReference>
<reference evidence="12" key="1">
    <citation type="journal article" date="2019" name="Int. J. Syst. Evol. Microbiol.">
        <title>The Global Catalogue of Microorganisms (GCM) 10K type strain sequencing project: providing services to taxonomists for standard genome sequencing and annotation.</title>
        <authorList>
            <consortium name="The Broad Institute Genomics Platform"/>
            <consortium name="The Broad Institute Genome Sequencing Center for Infectious Disease"/>
            <person name="Wu L."/>
            <person name="Ma J."/>
        </authorList>
    </citation>
    <scope>NUCLEOTIDE SEQUENCE [LARGE SCALE GENOMIC DNA]</scope>
    <source>
        <strain evidence="12">KACC 11904</strain>
    </source>
</reference>
<dbReference type="SUPFAM" id="SSF51445">
    <property type="entry name" value="(Trans)glycosidases"/>
    <property type="match status" value="1"/>
</dbReference>
<dbReference type="Pfam" id="PF02449">
    <property type="entry name" value="Glyco_hydro_42"/>
    <property type="match status" value="1"/>
</dbReference>
<comment type="similarity">
    <text evidence="2 8">Belongs to the glycosyl hydrolase 42 family.</text>
</comment>
<dbReference type="InterPro" id="IPR013529">
    <property type="entry name" value="Glyco_hydro_42_N"/>
</dbReference>
<dbReference type="Gene3D" id="3.40.50.880">
    <property type="match status" value="1"/>
</dbReference>
<dbReference type="InterPro" id="IPR003476">
    <property type="entry name" value="Glyco_hydro_42"/>
</dbReference>
<dbReference type="Pfam" id="PF08532">
    <property type="entry name" value="Glyco_hydro_42M"/>
    <property type="match status" value="1"/>
</dbReference>
<evidence type="ECO:0000256" key="5">
    <source>
        <dbReference type="ARBA" id="ARBA00022801"/>
    </source>
</evidence>
<sequence>MGKKLYHGAAWYPELWEENVLKQDIAFMQQAGINVARIGEFAWSNMEPHEGQIDLSFFVKIIGWLHEAGIDTVMCTPTPTPPIWFTHGHPERMYVNEQLQVMGHGSRQHACTNHPYFREKAAIITEHIARAIGPLPGVIGWQLDNEFKAHVAECMCDTCLTQWHEWLQERYGTIEQLNDAWGTQIWSEYYHCFEQVPQPGPAPFLHNSSLKTNYQLFSMEKIAQFADEQANIIRKYSDAPITHNSSVAFSVDNERLFRNLDFASFDTYATFDNVPGYLINNDLWRNFKRGRDYWIMETSPSYAASLESYAKPHPNGYLKAEAVAAYALGAEGFCYWLWRQQRAGCEQPHGSVISAWGKPTVGYNSVLEVEQARLAIEPTIVSTRPVQAEVALTYSDRAKAFLRTEPHQKLNHRGLMTDFYAQLLDSGLHRDVVPEGAPLDGYKLLFTPFLPYVSAEYTEQALQLVERGGVWVIGPLTGGRTVEHTVHTDSALGALDRLAGVETLYTFPMDGSGSVGSAFGVDAPLSLWSAVFAPQDASAVGVVAEGGLTPGLAFITEKQHGKGKIVMLGSMPAGEEGQLLLNRLIVRYAEEADVTIRSDVTKGTIVAPRRGDDHEVWVVVNMDGAGGSVTLPRAGIDPTTQEPVPAGKLEIGRYEHKVIRF</sequence>
<name>A0ABW0K7T9_9BACL</name>
<keyword evidence="6" id="KW-0862">Zinc</keyword>
<evidence type="ECO:0000256" key="6">
    <source>
        <dbReference type="ARBA" id="ARBA00022833"/>
    </source>
</evidence>
<dbReference type="PANTHER" id="PTHR36447:SF2">
    <property type="entry name" value="BETA-GALACTOSIDASE YESZ"/>
    <property type="match status" value="1"/>
</dbReference>
<dbReference type="InterPro" id="IPR029062">
    <property type="entry name" value="Class_I_gatase-like"/>
</dbReference>
<evidence type="ECO:0000256" key="2">
    <source>
        <dbReference type="ARBA" id="ARBA00005940"/>
    </source>
</evidence>
<evidence type="ECO:0000256" key="3">
    <source>
        <dbReference type="ARBA" id="ARBA00012756"/>
    </source>
</evidence>
<dbReference type="Gene3D" id="3.20.20.80">
    <property type="entry name" value="Glycosidases"/>
    <property type="match status" value="1"/>
</dbReference>
<dbReference type="CDD" id="cd03143">
    <property type="entry name" value="A4_beta-galactosidase_middle_domain"/>
    <property type="match status" value="1"/>
</dbReference>
<dbReference type="RefSeq" id="WP_270878691.1">
    <property type="nucleotide sequence ID" value="NZ_JAQFVF010000021.1"/>
</dbReference>
<keyword evidence="7 8" id="KW-0326">Glycosidase</keyword>
<dbReference type="SUPFAM" id="SSF52317">
    <property type="entry name" value="Class I glutamine amidotransferase-like"/>
    <property type="match status" value="1"/>
</dbReference>
<dbReference type="InterPro" id="IPR017853">
    <property type="entry name" value="GH"/>
</dbReference>
<evidence type="ECO:0000256" key="8">
    <source>
        <dbReference type="PIRNR" id="PIRNR001084"/>
    </source>
</evidence>
<evidence type="ECO:0000313" key="11">
    <source>
        <dbReference type="EMBL" id="MFC5448852.1"/>
    </source>
</evidence>